<reference evidence="1" key="1">
    <citation type="journal article" date="2014" name="Front. Microbiol.">
        <title>High frequency of phylogenetically diverse reductive dehalogenase-homologous genes in deep subseafloor sedimentary metagenomes.</title>
        <authorList>
            <person name="Kawai M."/>
            <person name="Futagami T."/>
            <person name="Toyoda A."/>
            <person name="Takaki Y."/>
            <person name="Nishi S."/>
            <person name="Hori S."/>
            <person name="Arai W."/>
            <person name="Tsubouchi T."/>
            <person name="Morono Y."/>
            <person name="Uchiyama I."/>
            <person name="Ito T."/>
            <person name="Fujiyama A."/>
            <person name="Inagaki F."/>
            <person name="Takami H."/>
        </authorList>
    </citation>
    <scope>NUCLEOTIDE SEQUENCE</scope>
    <source>
        <strain evidence="1">Expedition CK06-06</strain>
    </source>
</reference>
<evidence type="ECO:0008006" key="2">
    <source>
        <dbReference type="Google" id="ProtNLM"/>
    </source>
</evidence>
<organism evidence="1">
    <name type="scientific">marine sediment metagenome</name>
    <dbReference type="NCBI Taxonomy" id="412755"/>
    <lineage>
        <taxon>unclassified sequences</taxon>
        <taxon>metagenomes</taxon>
        <taxon>ecological metagenomes</taxon>
    </lineage>
</organism>
<protein>
    <recommendedName>
        <fullName evidence="2">Transcription factor zinc-finger domain-containing protein</fullName>
    </recommendedName>
</protein>
<proteinExistence type="predicted"/>
<gene>
    <name evidence="1" type="ORF">S03H2_47439</name>
</gene>
<sequence>MESPTCVCGNLMVFFMDKKTGVIWQCPECGWLLYQSRIATFEQWYQPVAKK</sequence>
<evidence type="ECO:0000313" key="1">
    <source>
        <dbReference type="EMBL" id="GAH71748.1"/>
    </source>
</evidence>
<accession>X1JPM6</accession>
<dbReference type="EMBL" id="BARU01029854">
    <property type="protein sequence ID" value="GAH71748.1"/>
    <property type="molecule type" value="Genomic_DNA"/>
</dbReference>
<comment type="caution">
    <text evidence="1">The sequence shown here is derived from an EMBL/GenBank/DDBJ whole genome shotgun (WGS) entry which is preliminary data.</text>
</comment>
<dbReference type="AlphaFoldDB" id="X1JPM6"/>
<name>X1JPM6_9ZZZZ</name>